<dbReference type="InterPro" id="IPR010982">
    <property type="entry name" value="Lambda_DNA-bd_dom_sf"/>
</dbReference>
<dbReference type="SMART" id="SM00530">
    <property type="entry name" value="HTH_XRE"/>
    <property type="match status" value="1"/>
</dbReference>
<evidence type="ECO:0000259" key="4">
    <source>
        <dbReference type="PROSITE" id="PS50943"/>
    </source>
</evidence>
<dbReference type="SUPFAM" id="SSF51182">
    <property type="entry name" value="RmlC-like cupins"/>
    <property type="match status" value="1"/>
</dbReference>
<dbReference type="GO" id="GO:0003677">
    <property type="term" value="F:DNA binding"/>
    <property type="evidence" value="ECO:0007669"/>
    <property type="project" value="UniProtKB-KW"/>
</dbReference>
<evidence type="ECO:0000313" key="6">
    <source>
        <dbReference type="Proteomes" id="UP000028302"/>
    </source>
</evidence>
<evidence type="ECO:0000256" key="1">
    <source>
        <dbReference type="ARBA" id="ARBA00023015"/>
    </source>
</evidence>
<dbReference type="Proteomes" id="UP000028302">
    <property type="component" value="Unassembled WGS sequence"/>
</dbReference>
<comment type="caution">
    <text evidence="5">The sequence shown here is derived from an EMBL/GenBank/DDBJ whole genome shotgun (WGS) entry which is preliminary data.</text>
</comment>
<accession>A0A084IPG6</accession>
<dbReference type="InterPro" id="IPR001387">
    <property type="entry name" value="Cro/C1-type_HTH"/>
</dbReference>
<dbReference type="AlphaFoldDB" id="A0A084IPG6"/>
<dbReference type="Gene3D" id="2.60.120.10">
    <property type="entry name" value="Jelly Rolls"/>
    <property type="match status" value="1"/>
</dbReference>
<gene>
    <name evidence="5" type="ORF">C41B8_03256</name>
</gene>
<organism evidence="5 6">
    <name type="scientific">Salinisphaera hydrothermalis (strain C41B8)</name>
    <dbReference type="NCBI Taxonomy" id="1304275"/>
    <lineage>
        <taxon>Bacteria</taxon>
        <taxon>Pseudomonadati</taxon>
        <taxon>Pseudomonadota</taxon>
        <taxon>Gammaproteobacteria</taxon>
        <taxon>Salinisphaerales</taxon>
        <taxon>Salinisphaeraceae</taxon>
        <taxon>Salinisphaera</taxon>
    </lineage>
</organism>
<dbReference type="InterPro" id="IPR013096">
    <property type="entry name" value="Cupin_2"/>
</dbReference>
<protein>
    <submittedName>
        <fullName evidence="5">XRE family transcriptional regulator</fullName>
    </submittedName>
</protein>
<keyword evidence="1" id="KW-0805">Transcription regulation</keyword>
<dbReference type="Pfam" id="PF01381">
    <property type="entry name" value="HTH_3"/>
    <property type="match status" value="1"/>
</dbReference>
<dbReference type="InterPro" id="IPR011051">
    <property type="entry name" value="RmlC_Cupin_sf"/>
</dbReference>
<dbReference type="eggNOG" id="COG0662">
    <property type="taxonomic scope" value="Bacteria"/>
</dbReference>
<dbReference type="PATRIC" id="fig|1304275.5.peg.660"/>
<reference evidence="5 6" key="1">
    <citation type="submission" date="2013-03" db="EMBL/GenBank/DDBJ databases">
        <title>Salinisphaera hydrothermalis C41B8 Genome Sequencing.</title>
        <authorList>
            <person name="Li C."/>
            <person name="Lai Q."/>
            <person name="Shao Z."/>
        </authorList>
    </citation>
    <scope>NUCLEOTIDE SEQUENCE [LARGE SCALE GENOMIC DNA]</scope>
    <source>
        <strain evidence="5 6">C41B8</strain>
    </source>
</reference>
<dbReference type="STRING" id="1304275.C41B8_03256"/>
<dbReference type="eggNOG" id="COG1396">
    <property type="taxonomic scope" value="Bacteria"/>
</dbReference>
<proteinExistence type="predicted"/>
<keyword evidence="6" id="KW-1185">Reference proteome</keyword>
<keyword evidence="2" id="KW-0238">DNA-binding</keyword>
<dbReference type="SUPFAM" id="SSF47413">
    <property type="entry name" value="lambda repressor-like DNA-binding domains"/>
    <property type="match status" value="1"/>
</dbReference>
<dbReference type="Gene3D" id="1.10.260.40">
    <property type="entry name" value="lambda repressor-like DNA-binding domains"/>
    <property type="match status" value="1"/>
</dbReference>
<evidence type="ECO:0000256" key="3">
    <source>
        <dbReference type="ARBA" id="ARBA00023163"/>
    </source>
</evidence>
<dbReference type="PANTHER" id="PTHR46797:SF23">
    <property type="entry name" value="HTH-TYPE TRANSCRIPTIONAL REGULATOR SUTR"/>
    <property type="match status" value="1"/>
</dbReference>
<dbReference type="Pfam" id="PF07883">
    <property type="entry name" value="Cupin_2"/>
    <property type="match status" value="1"/>
</dbReference>
<feature type="domain" description="HTH cro/C1-type" evidence="4">
    <location>
        <begin position="29"/>
        <end position="83"/>
    </location>
</feature>
<dbReference type="PROSITE" id="PS50943">
    <property type="entry name" value="HTH_CROC1"/>
    <property type="match status" value="1"/>
</dbReference>
<dbReference type="InterPro" id="IPR050807">
    <property type="entry name" value="TransReg_Diox_bact_type"/>
</dbReference>
<evidence type="ECO:0000256" key="2">
    <source>
        <dbReference type="ARBA" id="ARBA00023125"/>
    </source>
</evidence>
<dbReference type="CDD" id="cd02209">
    <property type="entry name" value="cupin_XRE_C"/>
    <property type="match status" value="1"/>
</dbReference>
<dbReference type="EMBL" id="APNK01000003">
    <property type="protein sequence ID" value="KEZ78600.1"/>
    <property type="molecule type" value="Genomic_DNA"/>
</dbReference>
<evidence type="ECO:0000313" key="5">
    <source>
        <dbReference type="EMBL" id="KEZ78600.1"/>
    </source>
</evidence>
<sequence>MIADNVEMSNILHRSDARPDVLVHVAANVRRLRAGAGLSQAALAEAADVSRRMLVNIEKGDVNVSLNTLDRLAAALGVAFYALVAPPETEDAARIDEVAWAGSSADSQARLLASKAAREQVELWSWSIAPGEVYESDADPVGWANMIVVLAGELTVTLGEERFTIAAGDFSVFPSDRPHRYANEGDVLLRFVRNVVY</sequence>
<dbReference type="InterPro" id="IPR014710">
    <property type="entry name" value="RmlC-like_jellyroll"/>
</dbReference>
<name>A0A084IPG6_SALHC</name>
<dbReference type="GO" id="GO:0003700">
    <property type="term" value="F:DNA-binding transcription factor activity"/>
    <property type="evidence" value="ECO:0007669"/>
    <property type="project" value="TreeGrafter"/>
</dbReference>
<keyword evidence="3" id="KW-0804">Transcription</keyword>
<dbReference type="CDD" id="cd00093">
    <property type="entry name" value="HTH_XRE"/>
    <property type="match status" value="1"/>
</dbReference>
<dbReference type="GO" id="GO:0005829">
    <property type="term" value="C:cytosol"/>
    <property type="evidence" value="ECO:0007669"/>
    <property type="project" value="TreeGrafter"/>
</dbReference>
<dbReference type="PANTHER" id="PTHR46797">
    <property type="entry name" value="HTH-TYPE TRANSCRIPTIONAL REGULATOR"/>
    <property type="match status" value="1"/>
</dbReference>